<dbReference type="SMR" id="A0A0R0FMX8"/>
<evidence type="ECO:0000313" key="3">
    <source>
        <dbReference type="Proteomes" id="UP000008827"/>
    </source>
</evidence>
<reference evidence="2" key="2">
    <citation type="submission" date="2018-02" db="UniProtKB">
        <authorList>
            <consortium name="EnsemblPlants"/>
        </authorList>
    </citation>
    <scope>IDENTIFICATION</scope>
    <source>
        <strain evidence="2">Williams 82</strain>
    </source>
</reference>
<dbReference type="EnsemblPlants" id="KRH07318">
    <property type="protein sequence ID" value="KRH07318"/>
    <property type="gene ID" value="GLYMA_16G081100"/>
</dbReference>
<dbReference type="AlphaFoldDB" id="A0A0R0FMX8"/>
<gene>
    <name evidence="1" type="ORF">GLYMA_16G081100</name>
</gene>
<sequence>MSEGIKMFSTSSKKSWFRVLMEEIGDQAARMLTSRAAISDYNI</sequence>
<proteinExistence type="predicted"/>
<accession>A0A0R0FMX8</accession>
<name>A0A0R0FMX8_SOYBN</name>
<dbReference type="EMBL" id="CM000849">
    <property type="protein sequence ID" value="KRH07318.1"/>
    <property type="molecule type" value="Genomic_DNA"/>
</dbReference>
<keyword evidence="3" id="KW-1185">Reference proteome</keyword>
<dbReference type="InParanoid" id="A0A0R0FMX8"/>
<evidence type="ECO:0000313" key="2">
    <source>
        <dbReference type="EnsemblPlants" id="KRH07318"/>
    </source>
</evidence>
<dbReference type="Proteomes" id="UP000008827">
    <property type="component" value="Chromosome 16"/>
</dbReference>
<organism evidence="1">
    <name type="scientific">Glycine max</name>
    <name type="common">Soybean</name>
    <name type="synonym">Glycine hispida</name>
    <dbReference type="NCBI Taxonomy" id="3847"/>
    <lineage>
        <taxon>Eukaryota</taxon>
        <taxon>Viridiplantae</taxon>
        <taxon>Streptophyta</taxon>
        <taxon>Embryophyta</taxon>
        <taxon>Tracheophyta</taxon>
        <taxon>Spermatophyta</taxon>
        <taxon>Magnoliopsida</taxon>
        <taxon>eudicotyledons</taxon>
        <taxon>Gunneridae</taxon>
        <taxon>Pentapetalae</taxon>
        <taxon>rosids</taxon>
        <taxon>fabids</taxon>
        <taxon>Fabales</taxon>
        <taxon>Fabaceae</taxon>
        <taxon>Papilionoideae</taxon>
        <taxon>50 kb inversion clade</taxon>
        <taxon>NPAAA clade</taxon>
        <taxon>indigoferoid/millettioid clade</taxon>
        <taxon>Phaseoleae</taxon>
        <taxon>Glycine</taxon>
        <taxon>Glycine subgen. Soja</taxon>
    </lineage>
</organism>
<evidence type="ECO:0000313" key="1">
    <source>
        <dbReference type="EMBL" id="KRH07318.1"/>
    </source>
</evidence>
<reference evidence="1" key="3">
    <citation type="submission" date="2018-07" db="EMBL/GenBank/DDBJ databases">
        <title>WGS assembly of Glycine max.</title>
        <authorList>
            <person name="Schmutz J."/>
            <person name="Cannon S."/>
            <person name="Schlueter J."/>
            <person name="Ma J."/>
            <person name="Mitros T."/>
            <person name="Nelson W."/>
            <person name="Hyten D."/>
            <person name="Song Q."/>
            <person name="Thelen J."/>
            <person name="Cheng J."/>
            <person name="Xu D."/>
            <person name="Hellsten U."/>
            <person name="May G."/>
            <person name="Yu Y."/>
            <person name="Sakurai T."/>
            <person name="Umezawa T."/>
            <person name="Bhattacharyya M."/>
            <person name="Sandhu D."/>
            <person name="Valliyodan B."/>
            <person name="Lindquist E."/>
            <person name="Peto M."/>
            <person name="Grant D."/>
            <person name="Shu S."/>
            <person name="Goodstein D."/>
            <person name="Barry K."/>
            <person name="Futrell-Griggs M."/>
            <person name="Abernathy B."/>
            <person name="Du J."/>
            <person name="Tian Z."/>
            <person name="Zhu L."/>
            <person name="Gill N."/>
            <person name="Joshi T."/>
            <person name="Libault M."/>
            <person name="Sethuraman A."/>
            <person name="Zhang X."/>
            <person name="Shinozaki K."/>
            <person name="Nguyen H."/>
            <person name="Wing R."/>
            <person name="Cregan P."/>
            <person name="Specht J."/>
            <person name="Grimwood J."/>
            <person name="Rokhsar D."/>
            <person name="Stacey G."/>
            <person name="Shoemaker R."/>
            <person name="Jackson S."/>
        </authorList>
    </citation>
    <scope>NUCLEOTIDE SEQUENCE</scope>
    <source>
        <tissue evidence="1">Callus</tissue>
    </source>
</reference>
<protein>
    <submittedName>
        <fullName evidence="1 2">Uncharacterized protein</fullName>
    </submittedName>
</protein>
<dbReference type="Gramene" id="KRH07318">
    <property type="protein sequence ID" value="KRH07318"/>
    <property type="gene ID" value="GLYMA_16G081100"/>
</dbReference>
<reference evidence="1 2" key="1">
    <citation type="journal article" date="2010" name="Nature">
        <title>Genome sequence of the palaeopolyploid soybean.</title>
        <authorList>
            <person name="Schmutz J."/>
            <person name="Cannon S.B."/>
            <person name="Schlueter J."/>
            <person name="Ma J."/>
            <person name="Mitros T."/>
            <person name="Nelson W."/>
            <person name="Hyten D.L."/>
            <person name="Song Q."/>
            <person name="Thelen J.J."/>
            <person name="Cheng J."/>
            <person name="Xu D."/>
            <person name="Hellsten U."/>
            <person name="May G.D."/>
            <person name="Yu Y."/>
            <person name="Sakurai T."/>
            <person name="Umezawa T."/>
            <person name="Bhattacharyya M.K."/>
            <person name="Sandhu D."/>
            <person name="Valliyodan B."/>
            <person name="Lindquist E."/>
            <person name="Peto M."/>
            <person name="Grant D."/>
            <person name="Shu S."/>
            <person name="Goodstein D."/>
            <person name="Barry K."/>
            <person name="Futrell-Griggs M."/>
            <person name="Abernathy B."/>
            <person name="Du J."/>
            <person name="Tian Z."/>
            <person name="Zhu L."/>
            <person name="Gill N."/>
            <person name="Joshi T."/>
            <person name="Libault M."/>
            <person name="Sethuraman A."/>
            <person name="Zhang X.-C."/>
            <person name="Shinozaki K."/>
            <person name="Nguyen H.T."/>
            <person name="Wing R.A."/>
            <person name="Cregan P."/>
            <person name="Specht J."/>
            <person name="Grimwood J."/>
            <person name="Rokhsar D."/>
            <person name="Stacey G."/>
            <person name="Shoemaker R.C."/>
            <person name="Jackson S.A."/>
        </authorList>
    </citation>
    <scope>NUCLEOTIDE SEQUENCE [LARGE SCALE GENOMIC DNA]</scope>
    <source>
        <strain evidence="2">cv. Williams 82</strain>
        <tissue evidence="1">Callus</tissue>
    </source>
</reference>